<gene>
    <name evidence="1" type="ORF">CEXT_540041</name>
</gene>
<feature type="non-terminal residue" evidence="1">
    <location>
        <position position="1"/>
    </location>
</feature>
<evidence type="ECO:0000313" key="2">
    <source>
        <dbReference type="Proteomes" id="UP001054945"/>
    </source>
</evidence>
<protein>
    <submittedName>
        <fullName evidence="1">Uncharacterized protein</fullName>
    </submittedName>
</protein>
<comment type="caution">
    <text evidence="1">The sequence shown here is derived from an EMBL/GenBank/DDBJ whole genome shotgun (WGS) entry which is preliminary data.</text>
</comment>
<proteinExistence type="predicted"/>
<dbReference type="Proteomes" id="UP001054945">
    <property type="component" value="Unassembled WGS sequence"/>
</dbReference>
<name>A0AAV4T4B9_CAEEX</name>
<dbReference type="AlphaFoldDB" id="A0AAV4T4B9"/>
<evidence type="ECO:0000313" key="1">
    <source>
        <dbReference type="EMBL" id="GIY41029.1"/>
    </source>
</evidence>
<organism evidence="1 2">
    <name type="scientific">Caerostris extrusa</name>
    <name type="common">Bark spider</name>
    <name type="synonym">Caerostris bankana</name>
    <dbReference type="NCBI Taxonomy" id="172846"/>
    <lineage>
        <taxon>Eukaryota</taxon>
        <taxon>Metazoa</taxon>
        <taxon>Ecdysozoa</taxon>
        <taxon>Arthropoda</taxon>
        <taxon>Chelicerata</taxon>
        <taxon>Arachnida</taxon>
        <taxon>Araneae</taxon>
        <taxon>Araneomorphae</taxon>
        <taxon>Entelegynae</taxon>
        <taxon>Araneoidea</taxon>
        <taxon>Araneidae</taxon>
        <taxon>Caerostris</taxon>
    </lineage>
</organism>
<reference evidence="1 2" key="1">
    <citation type="submission" date="2021-06" db="EMBL/GenBank/DDBJ databases">
        <title>Caerostris extrusa draft genome.</title>
        <authorList>
            <person name="Kono N."/>
            <person name="Arakawa K."/>
        </authorList>
    </citation>
    <scope>NUCLEOTIDE SEQUENCE [LARGE SCALE GENOMIC DNA]</scope>
</reference>
<sequence>FSFPWSTSIINECVSPSFQNCTQSREGLRSNGTSSTCQLQFQRSSSKQAAAFFLFKQRNEEVPDQTRVRH</sequence>
<dbReference type="EMBL" id="BPLR01010688">
    <property type="protein sequence ID" value="GIY41029.1"/>
    <property type="molecule type" value="Genomic_DNA"/>
</dbReference>
<keyword evidence="2" id="KW-1185">Reference proteome</keyword>
<accession>A0AAV4T4B9</accession>